<gene>
    <name evidence="9" type="ORF">GUJ93_ZPchr0013g35046</name>
</gene>
<evidence type="ECO:0000256" key="5">
    <source>
        <dbReference type="ARBA" id="ARBA00022989"/>
    </source>
</evidence>
<evidence type="ECO:0000256" key="4">
    <source>
        <dbReference type="ARBA" id="ARBA00022723"/>
    </source>
</evidence>
<evidence type="ECO:0000313" key="10">
    <source>
        <dbReference type="Proteomes" id="UP000729402"/>
    </source>
</evidence>
<keyword evidence="3" id="KW-0812">Transmembrane</keyword>
<name>A0A8J6BYT3_ZIZPA</name>
<comment type="similarity">
    <text evidence="2">Belongs to the cytochrome P450 family.</text>
</comment>
<dbReference type="PANTHER" id="PTHR24286">
    <property type="entry name" value="CYTOCHROME P450 26"/>
    <property type="match status" value="1"/>
</dbReference>
<evidence type="ECO:0000256" key="8">
    <source>
        <dbReference type="ARBA" id="ARBA00023136"/>
    </source>
</evidence>
<keyword evidence="4" id="KW-0479">Metal-binding</keyword>
<keyword evidence="5" id="KW-1133">Transmembrane helix</keyword>
<dbReference type="EMBL" id="JAAALK010000079">
    <property type="protein sequence ID" value="KAG8096895.1"/>
    <property type="molecule type" value="Genomic_DNA"/>
</dbReference>
<evidence type="ECO:0000256" key="6">
    <source>
        <dbReference type="ARBA" id="ARBA00023002"/>
    </source>
</evidence>
<dbReference type="GO" id="GO:0046872">
    <property type="term" value="F:metal ion binding"/>
    <property type="evidence" value="ECO:0007669"/>
    <property type="project" value="UniProtKB-KW"/>
</dbReference>
<evidence type="ECO:0000256" key="7">
    <source>
        <dbReference type="ARBA" id="ARBA00023004"/>
    </source>
</evidence>
<evidence type="ECO:0000313" key="9">
    <source>
        <dbReference type="EMBL" id="KAG8096895.1"/>
    </source>
</evidence>
<comment type="caution">
    <text evidence="9">The sequence shown here is derived from an EMBL/GenBank/DDBJ whole genome shotgun (WGS) entry which is preliminary data.</text>
</comment>
<dbReference type="OrthoDB" id="1372046at2759"/>
<evidence type="ECO:0000256" key="1">
    <source>
        <dbReference type="ARBA" id="ARBA00004167"/>
    </source>
</evidence>
<reference evidence="9" key="2">
    <citation type="submission" date="2021-02" db="EMBL/GenBank/DDBJ databases">
        <authorList>
            <person name="Kimball J.A."/>
            <person name="Haas M.W."/>
            <person name="Macchietto M."/>
            <person name="Kono T."/>
            <person name="Duquette J."/>
            <person name="Shao M."/>
        </authorList>
    </citation>
    <scope>NUCLEOTIDE SEQUENCE</scope>
    <source>
        <tissue evidence="9">Fresh leaf tissue</tissue>
    </source>
</reference>
<reference evidence="9" key="1">
    <citation type="journal article" date="2021" name="bioRxiv">
        <title>Whole Genome Assembly and Annotation of Northern Wild Rice, Zizania palustris L., Supports a Whole Genome Duplication in the Zizania Genus.</title>
        <authorList>
            <person name="Haas M."/>
            <person name="Kono T."/>
            <person name="Macchietto M."/>
            <person name="Millas R."/>
            <person name="McGilp L."/>
            <person name="Shao M."/>
            <person name="Duquette J."/>
            <person name="Hirsch C.N."/>
            <person name="Kimball J."/>
        </authorList>
    </citation>
    <scope>NUCLEOTIDE SEQUENCE</scope>
    <source>
        <tissue evidence="9">Fresh leaf tissue</tissue>
    </source>
</reference>
<dbReference type="PANTHER" id="PTHR24286:SF194">
    <property type="entry name" value="STEROID (22S)-HYDROXYLASE"/>
    <property type="match status" value="1"/>
</dbReference>
<dbReference type="GO" id="GO:0010268">
    <property type="term" value="P:brassinosteroid homeostasis"/>
    <property type="evidence" value="ECO:0007669"/>
    <property type="project" value="TreeGrafter"/>
</dbReference>
<accession>A0A8J6BYT3</accession>
<dbReference type="GO" id="GO:0016125">
    <property type="term" value="P:sterol metabolic process"/>
    <property type="evidence" value="ECO:0007669"/>
    <property type="project" value="TreeGrafter"/>
</dbReference>
<dbReference type="GO" id="GO:0016020">
    <property type="term" value="C:membrane"/>
    <property type="evidence" value="ECO:0007669"/>
    <property type="project" value="UniProtKB-SubCell"/>
</dbReference>
<protein>
    <submittedName>
        <fullName evidence="9">Uncharacterized protein</fullName>
    </submittedName>
</protein>
<keyword evidence="10" id="KW-1185">Reference proteome</keyword>
<keyword evidence="6" id="KW-0560">Oxidoreductase</keyword>
<evidence type="ECO:0000256" key="3">
    <source>
        <dbReference type="ARBA" id="ARBA00022692"/>
    </source>
</evidence>
<sequence length="147" mass="16862">MHACCRYGKIYQSSLFGERTVVSADAGLNRYILQNEGRLFECSYPRSIGGILGKWSMLVLVGDPHREMRAISLNFLSSVRLRSVLLPEVERHTLLFTFNLMAKNIMSMEPGEEETERLRREYITFMKGVVSAPLILPRTAYWKALKS</sequence>
<dbReference type="AlphaFoldDB" id="A0A8J6BYT3"/>
<keyword evidence="7" id="KW-0408">Iron</keyword>
<evidence type="ECO:0000256" key="2">
    <source>
        <dbReference type="ARBA" id="ARBA00010617"/>
    </source>
</evidence>
<comment type="subcellular location">
    <subcellularLocation>
        <location evidence="1">Membrane</location>
        <topology evidence="1">Single-pass membrane protein</topology>
    </subcellularLocation>
</comment>
<dbReference type="GO" id="GO:0016132">
    <property type="term" value="P:brassinosteroid biosynthetic process"/>
    <property type="evidence" value="ECO:0007669"/>
    <property type="project" value="TreeGrafter"/>
</dbReference>
<organism evidence="9 10">
    <name type="scientific">Zizania palustris</name>
    <name type="common">Northern wild rice</name>
    <dbReference type="NCBI Taxonomy" id="103762"/>
    <lineage>
        <taxon>Eukaryota</taxon>
        <taxon>Viridiplantae</taxon>
        <taxon>Streptophyta</taxon>
        <taxon>Embryophyta</taxon>
        <taxon>Tracheophyta</taxon>
        <taxon>Spermatophyta</taxon>
        <taxon>Magnoliopsida</taxon>
        <taxon>Liliopsida</taxon>
        <taxon>Poales</taxon>
        <taxon>Poaceae</taxon>
        <taxon>BOP clade</taxon>
        <taxon>Oryzoideae</taxon>
        <taxon>Oryzeae</taxon>
        <taxon>Zizaniinae</taxon>
        <taxon>Zizania</taxon>
    </lineage>
</organism>
<proteinExistence type="inferred from homology"/>
<dbReference type="Proteomes" id="UP000729402">
    <property type="component" value="Unassembled WGS sequence"/>
</dbReference>
<keyword evidence="8" id="KW-0472">Membrane</keyword>
<dbReference type="GO" id="GO:0004497">
    <property type="term" value="F:monooxygenase activity"/>
    <property type="evidence" value="ECO:0007669"/>
    <property type="project" value="TreeGrafter"/>
</dbReference>